<protein>
    <submittedName>
        <fullName evidence="3">Uncharacterized protein</fullName>
    </submittedName>
</protein>
<organism evidence="3 4">
    <name type="scientific">Rotaria magnacalcarata</name>
    <dbReference type="NCBI Taxonomy" id="392030"/>
    <lineage>
        <taxon>Eukaryota</taxon>
        <taxon>Metazoa</taxon>
        <taxon>Spiralia</taxon>
        <taxon>Gnathifera</taxon>
        <taxon>Rotifera</taxon>
        <taxon>Eurotatoria</taxon>
        <taxon>Bdelloidea</taxon>
        <taxon>Philodinida</taxon>
        <taxon>Philodinidae</taxon>
        <taxon>Rotaria</taxon>
    </lineage>
</organism>
<proteinExistence type="predicted"/>
<dbReference type="EMBL" id="CAJOBI010332808">
    <property type="protein sequence ID" value="CAF5201291.1"/>
    <property type="molecule type" value="Genomic_DNA"/>
</dbReference>
<evidence type="ECO:0000256" key="1">
    <source>
        <dbReference type="SAM" id="MobiDB-lite"/>
    </source>
</evidence>
<feature type="compositionally biased region" description="Basic and acidic residues" evidence="1">
    <location>
        <begin position="33"/>
        <end position="67"/>
    </location>
</feature>
<dbReference type="EMBL" id="CAJOBI010097066">
    <property type="protein sequence ID" value="CAF4570285.1"/>
    <property type="molecule type" value="Genomic_DNA"/>
</dbReference>
<sequence length="67" mass="7424">HQQAPLQFNPNMNTFNAFPIPPPTSIQQTSSFIDDHDNSGHGHSHDHGDGHGHSHDHSDDHGHSHNH</sequence>
<gene>
    <name evidence="2" type="ORF">SMN809_LOCUS37830</name>
    <name evidence="3" type="ORF">SMN809_LOCUS75582</name>
</gene>
<evidence type="ECO:0000313" key="4">
    <source>
        <dbReference type="Proteomes" id="UP000676336"/>
    </source>
</evidence>
<dbReference type="Proteomes" id="UP000676336">
    <property type="component" value="Unassembled WGS sequence"/>
</dbReference>
<accession>A0A8S3IL48</accession>
<feature type="non-terminal residue" evidence="3">
    <location>
        <position position="1"/>
    </location>
</feature>
<evidence type="ECO:0000313" key="2">
    <source>
        <dbReference type="EMBL" id="CAF4570285.1"/>
    </source>
</evidence>
<evidence type="ECO:0000313" key="3">
    <source>
        <dbReference type="EMBL" id="CAF5201291.1"/>
    </source>
</evidence>
<dbReference type="AlphaFoldDB" id="A0A8S3IL48"/>
<reference evidence="3" key="1">
    <citation type="submission" date="2021-02" db="EMBL/GenBank/DDBJ databases">
        <authorList>
            <person name="Nowell W R."/>
        </authorList>
    </citation>
    <scope>NUCLEOTIDE SEQUENCE</scope>
</reference>
<feature type="compositionally biased region" description="Polar residues" evidence="1">
    <location>
        <begin position="1"/>
        <end position="16"/>
    </location>
</feature>
<name>A0A8S3IL48_9BILA</name>
<feature type="region of interest" description="Disordered" evidence="1">
    <location>
        <begin position="1"/>
        <end position="67"/>
    </location>
</feature>
<comment type="caution">
    <text evidence="3">The sequence shown here is derived from an EMBL/GenBank/DDBJ whole genome shotgun (WGS) entry which is preliminary data.</text>
</comment>